<dbReference type="UniPathway" id="UPA00109">
    <property type="reaction ID" value="UER00185"/>
</dbReference>
<dbReference type="InterPro" id="IPR015911">
    <property type="entry name" value="Phosphoglycerate_kinase_CS"/>
</dbReference>
<comment type="pathway">
    <text evidence="2 13">Carbohydrate degradation; glycolysis; pyruvate from D-glyceraldehyde 3-phosphate: step 2/5.</text>
</comment>
<evidence type="ECO:0000256" key="16">
    <source>
        <dbReference type="RuleBase" id="RU000532"/>
    </source>
</evidence>
<dbReference type="PROSITE" id="PS00111">
    <property type="entry name" value="PGLYCERATE_KINASE"/>
    <property type="match status" value="1"/>
</dbReference>
<evidence type="ECO:0000256" key="2">
    <source>
        <dbReference type="ARBA" id="ARBA00004838"/>
    </source>
</evidence>
<evidence type="ECO:0000313" key="18">
    <source>
        <dbReference type="Proteomes" id="UP000545493"/>
    </source>
</evidence>
<dbReference type="GO" id="GO:0004618">
    <property type="term" value="F:phosphoglycerate kinase activity"/>
    <property type="evidence" value="ECO:0007669"/>
    <property type="project" value="UniProtKB-UniRule"/>
</dbReference>
<feature type="binding site" evidence="13 15">
    <location>
        <position position="330"/>
    </location>
    <ligand>
        <name>ATP</name>
        <dbReference type="ChEBI" id="CHEBI:30616"/>
    </ligand>
</feature>
<feature type="binding site" evidence="14">
    <location>
        <position position="161"/>
    </location>
    <ligand>
        <name>(2R)-3-phosphoglycerate</name>
        <dbReference type="ChEBI" id="CHEBI:58272"/>
    </ligand>
</feature>
<feature type="binding site" evidence="14">
    <location>
        <position position="39"/>
    </location>
    <ligand>
        <name>(2R)-3-phosphoglycerate</name>
        <dbReference type="ChEBI" id="CHEBI:58272"/>
    </ligand>
</feature>
<evidence type="ECO:0000256" key="11">
    <source>
        <dbReference type="ARBA" id="ARBA00022840"/>
    </source>
</evidence>
<comment type="catalytic activity">
    <reaction evidence="1 13 16">
        <text>(2R)-3-phosphoglycerate + ATP = (2R)-3-phospho-glyceroyl phosphate + ADP</text>
        <dbReference type="Rhea" id="RHEA:14801"/>
        <dbReference type="ChEBI" id="CHEBI:30616"/>
        <dbReference type="ChEBI" id="CHEBI:57604"/>
        <dbReference type="ChEBI" id="CHEBI:58272"/>
        <dbReference type="ChEBI" id="CHEBI:456216"/>
        <dbReference type="EC" id="2.7.2.3"/>
    </reaction>
</comment>
<feature type="binding site" evidence="13 15">
    <location>
        <position position="211"/>
    </location>
    <ligand>
        <name>ATP</name>
        <dbReference type="ChEBI" id="CHEBI:30616"/>
    </ligand>
</feature>
<dbReference type="EC" id="2.7.2.3" evidence="5 13"/>
<dbReference type="InterPro" id="IPR015824">
    <property type="entry name" value="Phosphoglycerate_kinase_N"/>
</dbReference>
<evidence type="ECO:0000256" key="14">
    <source>
        <dbReference type="PIRSR" id="PIRSR000724-1"/>
    </source>
</evidence>
<dbReference type="FunFam" id="3.40.50.1260:FF:000031">
    <property type="entry name" value="Phosphoglycerate kinase 1"/>
    <property type="match status" value="1"/>
</dbReference>
<dbReference type="EMBL" id="JAAOYM010000001">
    <property type="protein sequence ID" value="NIJ11723.1"/>
    <property type="molecule type" value="Genomic_DNA"/>
</dbReference>
<evidence type="ECO:0000256" key="5">
    <source>
        <dbReference type="ARBA" id="ARBA00013061"/>
    </source>
</evidence>
<dbReference type="GO" id="GO:0043531">
    <property type="term" value="F:ADP binding"/>
    <property type="evidence" value="ECO:0007669"/>
    <property type="project" value="TreeGrafter"/>
</dbReference>
<feature type="binding site" evidence="13 14">
    <location>
        <begin position="62"/>
        <end position="65"/>
    </location>
    <ligand>
        <name>substrate</name>
    </ligand>
</feature>
<evidence type="ECO:0000256" key="3">
    <source>
        <dbReference type="ARBA" id="ARBA00008982"/>
    </source>
</evidence>
<evidence type="ECO:0000313" key="17">
    <source>
        <dbReference type="EMBL" id="NIJ11723.1"/>
    </source>
</evidence>
<feature type="binding site" evidence="13">
    <location>
        <position position="121"/>
    </location>
    <ligand>
        <name>substrate</name>
    </ligand>
</feature>
<evidence type="ECO:0000256" key="15">
    <source>
        <dbReference type="PIRSR" id="PIRSR000724-2"/>
    </source>
</evidence>
<keyword evidence="8 13" id="KW-0808">Transferase</keyword>
<comment type="subunit">
    <text evidence="4 13">Monomer.</text>
</comment>
<dbReference type="GO" id="GO:0006096">
    <property type="term" value="P:glycolytic process"/>
    <property type="evidence" value="ECO:0007669"/>
    <property type="project" value="UniProtKB-UniRule"/>
</dbReference>
<feature type="binding site" evidence="13">
    <location>
        <position position="39"/>
    </location>
    <ligand>
        <name>substrate</name>
    </ligand>
</feature>
<name>A0A7X5ZQD7_9PSEU</name>
<sequence length="402" mass="41665">MPVKTLDDLLGEGVSGRRVLVRCDLNVPLDGDTITDDGRVRAALPTIKRLADAGAKVIVTAHLGRPKGAPDAKYSLRPVARRLGELLGAEVPLATDVVGEQAASVVGALADGGVAMLENVRFDPRETSKTDAERAELARDLAALVGEGAAFVSDGFGVVHRKQASVYDVARELPAYAGGLVLAELEVLRTLTGDPKRPYAVVLGGSKVSDKLAVIEALLPKVDRLLIGGGMCFTFLAAQGHEVGDSLLETDMVDTCKRLLAEAGGKLALPVDIVAADKFAADANVRTVAATSIEKGWLGLDIGPQTVAEFAAALANAHTVFWNGPMGVFEMAPFAEGTRGVATAIANADAFSVVGGGDSAAAVRLLGLPEERFSHISTGGGASLEYLEGKELPGVAVLSEER</sequence>
<keyword evidence="11 13" id="KW-0067">ATP-binding</keyword>
<dbReference type="Gene3D" id="3.40.50.1260">
    <property type="entry name" value="Phosphoglycerate kinase, N-terminal domain"/>
    <property type="match status" value="2"/>
</dbReference>
<dbReference type="GO" id="GO:0005829">
    <property type="term" value="C:cytosol"/>
    <property type="evidence" value="ECO:0007669"/>
    <property type="project" value="TreeGrafter"/>
</dbReference>
<reference evidence="17 18" key="1">
    <citation type="submission" date="2020-03" db="EMBL/GenBank/DDBJ databases">
        <title>Sequencing the genomes of 1000 actinobacteria strains.</title>
        <authorList>
            <person name="Klenk H.-P."/>
        </authorList>
    </citation>
    <scope>NUCLEOTIDE SEQUENCE [LARGE SCALE GENOMIC DNA]</scope>
    <source>
        <strain evidence="17 18">DSM 45685</strain>
    </source>
</reference>
<dbReference type="InterPro" id="IPR036043">
    <property type="entry name" value="Phosphoglycerate_kinase_sf"/>
</dbReference>
<organism evidence="17 18">
    <name type="scientific">Saccharomonospora amisosensis</name>
    <dbReference type="NCBI Taxonomy" id="1128677"/>
    <lineage>
        <taxon>Bacteria</taxon>
        <taxon>Bacillati</taxon>
        <taxon>Actinomycetota</taxon>
        <taxon>Actinomycetes</taxon>
        <taxon>Pseudonocardiales</taxon>
        <taxon>Pseudonocardiaceae</taxon>
        <taxon>Saccharomonospora</taxon>
    </lineage>
</organism>
<accession>A0A7X5ZQD7</accession>
<keyword evidence="7 13" id="KW-0963">Cytoplasm</keyword>
<dbReference type="InterPro" id="IPR001576">
    <property type="entry name" value="Phosphoglycerate_kinase"/>
</dbReference>
<comment type="subcellular location">
    <subcellularLocation>
        <location evidence="13">Cytoplasm</location>
    </subcellularLocation>
</comment>
<evidence type="ECO:0000256" key="1">
    <source>
        <dbReference type="ARBA" id="ARBA00000642"/>
    </source>
</evidence>
<dbReference type="PIRSF" id="PIRSF000724">
    <property type="entry name" value="Pgk"/>
    <property type="match status" value="1"/>
</dbReference>
<evidence type="ECO:0000256" key="4">
    <source>
        <dbReference type="ARBA" id="ARBA00011245"/>
    </source>
</evidence>
<feature type="binding site" evidence="13">
    <location>
        <position position="161"/>
    </location>
    <ligand>
        <name>substrate</name>
    </ligand>
</feature>
<dbReference type="PANTHER" id="PTHR11406:SF23">
    <property type="entry name" value="PHOSPHOGLYCERATE KINASE 1, CHLOROPLASTIC-RELATED"/>
    <property type="match status" value="1"/>
</dbReference>
<dbReference type="GO" id="GO:0005524">
    <property type="term" value="F:ATP binding"/>
    <property type="evidence" value="ECO:0007669"/>
    <property type="project" value="UniProtKB-KW"/>
</dbReference>
<evidence type="ECO:0000256" key="10">
    <source>
        <dbReference type="ARBA" id="ARBA00022777"/>
    </source>
</evidence>
<comment type="similarity">
    <text evidence="3 13 16">Belongs to the phosphoglycerate kinase family.</text>
</comment>
<dbReference type="PRINTS" id="PR00477">
    <property type="entry name" value="PHGLYCKINASE"/>
</dbReference>
<feature type="binding site" evidence="13 15">
    <location>
        <begin position="356"/>
        <end position="359"/>
    </location>
    <ligand>
        <name>ATP</name>
        <dbReference type="ChEBI" id="CHEBI:30616"/>
    </ligand>
</feature>
<feature type="binding site" evidence="13">
    <location>
        <position position="299"/>
    </location>
    <ligand>
        <name>ATP</name>
        <dbReference type="ChEBI" id="CHEBI:30616"/>
    </ligand>
</feature>
<dbReference type="Pfam" id="PF00162">
    <property type="entry name" value="PGK"/>
    <property type="match status" value="1"/>
</dbReference>
<dbReference type="SUPFAM" id="SSF53748">
    <property type="entry name" value="Phosphoglycerate kinase"/>
    <property type="match status" value="1"/>
</dbReference>
<keyword evidence="18" id="KW-1185">Reference proteome</keyword>
<feature type="binding site" evidence="13 14">
    <location>
        <begin position="24"/>
        <end position="26"/>
    </location>
    <ligand>
        <name>substrate</name>
    </ligand>
</feature>
<gene>
    <name evidence="13" type="primary">pgk</name>
    <name evidence="17" type="ORF">FHU38_002067</name>
</gene>
<evidence type="ECO:0000256" key="9">
    <source>
        <dbReference type="ARBA" id="ARBA00022741"/>
    </source>
</evidence>
<protein>
    <recommendedName>
        <fullName evidence="6 13">Phosphoglycerate kinase</fullName>
        <ecNumber evidence="5 13">2.7.2.3</ecNumber>
    </recommendedName>
</protein>
<evidence type="ECO:0000256" key="13">
    <source>
        <dbReference type="HAMAP-Rule" id="MF_00145"/>
    </source>
</evidence>
<keyword evidence="10 13" id="KW-0418">Kinase</keyword>
<evidence type="ECO:0000256" key="6">
    <source>
        <dbReference type="ARBA" id="ARBA00016471"/>
    </source>
</evidence>
<dbReference type="CDD" id="cd00318">
    <property type="entry name" value="Phosphoglycerate_kinase"/>
    <property type="match status" value="1"/>
</dbReference>
<evidence type="ECO:0000256" key="8">
    <source>
        <dbReference type="ARBA" id="ARBA00022679"/>
    </source>
</evidence>
<keyword evidence="12 13" id="KW-0324">Glycolysis</keyword>
<dbReference type="PANTHER" id="PTHR11406">
    <property type="entry name" value="PHOSPHOGLYCERATE KINASE"/>
    <property type="match status" value="1"/>
</dbReference>
<dbReference type="AlphaFoldDB" id="A0A7X5ZQD7"/>
<feature type="binding site" evidence="14">
    <location>
        <position position="121"/>
    </location>
    <ligand>
        <name>(2R)-3-phosphoglycerate</name>
        <dbReference type="ChEBI" id="CHEBI:58272"/>
    </ligand>
</feature>
<dbReference type="Proteomes" id="UP000545493">
    <property type="component" value="Unassembled WGS sequence"/>
</dbReference>
<dbReference type="HAMAP" id="MF_00145">
    <property type="entry name" value="Phosphoglyc_kinase"/>
    <property type="match status" value="1"/>
</dbReference>
<keyword evidence="9 13" id="KW-0547">Nucleotide-binding</keyword>
<dbReference type="FunFam" id="3.40.50.1260:FF:000006">
    <property type="entry name" value="Phosphoglycerate kinase"/>
    <property type="match status" value="1"/>
</dbReference>
<proteinExistence type="inferred from homology"/>
<evidence type="ECO:0000256" key="12">
    <source>
        <dbReference type="ARBA" id="ARBA00023152"/>
    </source>
</evidence>
<dbReference type="GO" id="GO:0006094">
    <property type="term" value="P:gluconeogenesis"/>
    <property type="evidence" value="ECO:0007669"/>
    <property type="project" value="TreeGrafter"/>
</dbReference>
<evidence type="ECO:0000256" key="7">
    <source>
        <dbReference type="ARBA" id="ARBA00022490"/>
    </source>
</evidence>
<comment type="caution">
    <text evidence="17">The sequence shown here is derived from an EMBL/GenBank/DDBJ whole genome shotgun (WGS) entry which is preliminary data.</text>
</comment>